<reference evidence="2" key="2">
    <citation type="submission" date="2021-04" db="EMBL/GenBank/DDBJ databases">
        <authorList>
            <person name="Gilroy R."/>
        </authorList>
    </citation>
    <scope>NUCLEOTIDE SEQUENCE</scope>
    <source>
        <strain evidence="2">ChiGjej1B1-14440</strain>
    </source>
</reference>
<reference evidence="2" key="1">
    <citation type="journal article" date="2021" name="PeerJ">
        <title>Extensive microbial diversity within the chicken gut microbiome revealed by metagenomics and culture.</title>
        <authorList>
            <person name="Gilroy R."/>
            <person name="Ravi A."/>
            <person name="Getino M."/>
            <person name="Pursley I."/>
            <person name="Horton D.L."/>
            <person name="Alikhan N.F."/>
            <person name="Baker D."/>
            <person name="Gharbi K."/>
            <person name="Hall N."/>
            <person name="Watson M."/>
            <person name="Adriaenssens E.M."/>
            <person name="Foster-Nyarko E."/>
            <person name="Jarju S."/>
            <person name="Secka A."/>
            <person name="Antonio M."/>
            <person name="Oren A."/>
            <person name="Chaudhuri R.R."/>
            <person name="La Ragione R."/>
            <person name="Hildebrand F."/>
            <person name="Pallen M.J."/>
        </authorList>
    </citation>
    <scope>NUCLEOTIDE SEQUENCE</scope>
    <source>
        <strain evidence="2">ChiGjej1B1-14440</strain>
    </source>
</reference>
<name>A0A9D2BMB0_9FIRM</name>
<dbReference type="EMBL" id="DXET01000184">
    <property type="protein sequence ID" value="HIX81970.1"/>
    <property type="molecule type" value="Genomic_DNA"/>
</dbReference>
<dbReference type="Pfam" id="PF12146">
    <property type="entry name" value="Hydrolase_4"/>
    <property type="match status" value="1"/>
</dbReference>
<evidence type="ECO:0000259" key="1">
    <source>
        <dbReference type="Pfam" id="PF12146"/>
    </source>
</evidence>
<evidence type="ECO:0000313" key="2">
    <source>
        <dbReference type="EMBL" id="HIX81970.1"/>
    </source>
</evidence>
<dbReference type="InterPro" id="IPR029058">
    <property type="entry name" value="AB_hydrolase_fold"/>
</dbReference>
<dbReference type="InterPro" id="IPR022742">
    <property type="entry name" value="Hydrolase_4"/>
</dbReference>
<gene>
    <name evidence="2" type="ORF">H9980_08390</name>
</gene>
<dbReference type="Gene3D" id="3.40.50.1820">
    <property type="entry name" value="alpha/beta hydrolase"/>
    <property type="match status" value="1"/>
</dbReference>
<dbReference type="SUPFAM" id="SSF53474">
    <property type="entry name" value="alpha/beta-Hydrolases"/>
    <property type="match status" value="1"/>
</dbReference>
<dbReference type="Proteomes" id="UP000886724">
    <property type="component" value="Unassembled WGS sequence"/>
</dbReference>
<protein>
    <submittedName>
        <fullName evidence="2">Lysophospholipase</fullName>
    </submittedName>
</protein>
<organism evidence="2 3">
    <name type="scientific">Candidatus Erysipelatoclostridium merdavium</name>
    <dbReference type="NCBI Taxonomy" id="2838566"/>
    <lineage>
        <taxon>Bacteria</taxon>
        <taxon>Bacillati</taxon>
        <taxon>Bacillota</taxon>
        <taxon>Erysipelotrichia</taxon>
        <taxon>Erysipelotrichales</taxon>
        <taxon>Erysipelotrichales incertae sedis</taxon>
    </lineage>
</organism>
<dbReference type="InterPro" id="IPR051044">
    <property type="entry name" value="MAG_DAG_Lipase"/>
</dbReference>
<dbReference type="AlphaFoldDB" id="A0A9D2BMB0"/>
<proteinExistence type="predicted"/>
<evidence type="ECO:0000313" key="3">
    <source>
        <dbReference type="Proteomes" id="UP000886724"/>
    </source>
</evidence>
<sequence length="305" mass="35489">MESFTINSKTDQLPLSVIVSCSNQPKAIVQIVYGMCEHKERYLDFIKYLNENGFGVIIHDQRGHGASILNKDDLGYFYQKNSQVLIDDVYQLTCYIKNRYPDLPIFLFGHSMGSLVVRNYLRFYSQAIDGLIVCGSPSKNKLAIFGKMICSIIAKFKGDHYRSKLMHYMSLGMFNHGFDKPNEWICSDSNVVDQYNSNPLCNFNFTVNGYYNLLDLMINTYKNFDYHIKADLPILFISGNEDPCLVNQKSFYQAVNHLKNQGYYNVEAKLYEKMRHEILNEKNKKQVYHDIVTYLNQQLEKRGKL</sequence>
<accession>A0A9D2BMB0</accession>
<feature type="domain" description="Serine aminopeptidase S33" evidence="1">
    <location>
        <begin position="24"/>
        <end position="283"/>
    </location>
</feature>
<comment type="caution">
    <text evidence="2">The sequence shown here is derived from an EMBL/GenBank/DDBJ whole genome shotgun (WGS) entry which is preliminary data.</text>
</comment>
<dbReference type="PANTHER" id="PTHR11614">
    <property type="entry name" value="PHOSPHOLIPASE-RELATED"/>
    <property type="match status" value="1"/>
</dbReference>